<keyword evidence="2" id="KW-0472">Membrane</keyword>
<organism evidence="3">
    <name type="scientific">Aegilops tauschii</name>
    <name type="common">Tausch's goatgrass</name>
    <name type="synonym">Aegilops squarrosa</name>
    <dbReference type="NCBI Taxonomy" id="37682"/>
    <lineage>
        <taxon>Eukaryota</taxon>
        <taxon>Viridiplantae</taxon>
        <taxon>Streptophyta</taxon>
        <taxon>Embryophyta</taxon>
        <taxon>Tracheophyta</taxon>
        <taxon>Spermatophyta</taxon>
        <taxon>Magnoliopsida</taxon>
        <taxon>Liliopsida</taxon>
        <taxon>Poales</taxon>
        <taxon>Poaceae</taxon>
        <taxon>BOP clade</taxon>
        <taxon>Pooideae</taxon>
        <taxon>Triticodae</taxon>
        <taxon>Triticeae</taxon>
        <taxon>Triticinae</taxon>
        <taxon>Aegilops</taxon>
    </lineage>
</organism>
<evidence type="ECO:0000256" key="1">
    <source>
        <dbReference type="SAM" id="MobiDB-lite"/>
    </source>
</evidence>
<dbReference type="Gene3D" id="1.25.10.10">
    <property type="entry name" value="Leucine-rich Repeat Variant"/>
    <property type="match status" value="1"/>
</dbReference>
<evidence type="ECO:0000256" key="2">
    <source>
        <dbReference type="SAM" id="Phobius"/>
    </source>
</evidence>
<dbReference type="EnsemblPlants" id="EMT28889">
    <property type="protein sequence ID" value="EMT28889"/>
    <property type="gene ID" value="F775_15093"/>
</dbReference>
<sequence length="865" mass="95645">MEHQTLLNAFVRFIALLERVGNALGTLAFIWGTVVVLGGFATFLGQDFWVATVIVFLEGFRTFSRQSSSDDRLLFKTTGGIKLKRMELGTNSGSLYYVNAVIMTATYKLHSPWRLARIMISSVWLFWNEIEIYDTENENVKLAVKILYIMVMCQGILYILACILESLSFLLRRSLALECGLVDKSGMRSIDLYYEQAYDTFLQESVFDTTNKMSLVTFAVDFLNPKSSRDNKSAAVRILDSFMQRWNKTYDICNTKLISLITTSPKAVTTLINMLGWTVTEDADIRLFAAKVTAHLAPHVQIIRIPGTMQMVSSLLDAQDGILVQIVDGNGGNADDDQQVSNGASSRTVNGNASDIEDRQQMGHGSSNSPLDIEGGNMPAVQASSTPATQNNSEGCSVMERICRFLGYVQKLWSIPQEDTKDEDSLPALGMNILEGLAHDLHNCEEISRTTELLPKIIGFISYIPGPTTSHQEEIATSSLKLVGKLASVKGEIGIKLRRQLSDNPFLIGNLAEILEDEGNSSYLEQSKLAMYIITNIAMDKKTRQEIGMVQVIIDRLVQKFIGEEELSNPLRAEAGQALAMLAIESPNNCSAMLYKTSELIGDLANKLQRGVHVYQAASLLQSLCKNSRQLVLSHQCSDDRLLSTMTVVLGRIKDAEGKQMEALIGLASQICSVMSERIAPVLDSFSDDEAFVDKLVGELNARKKPSPHEFPETRSLLVELTVSIVEFCPHYAPIFKEHRMVEALSKVERYTGEVSGEARALRAMVATAKRLIGVDTPNRVSFQMSSSRNTFQFAKRRSMFSSTGLDYQQTVEAAGVTGCSFRMSMGIQMGGKQCNGSNLKLDYSALPVSHGGSLLNSYTCKPWL</sequence>
<feature type="compositionally biased region" description="Polar residues" evidence="1">
    <location>
        <begin position="382"/>
        <end position="393"/>
    </location>
</feature>
<accession>M8C3Q9</accession>
<dbReference type="PANTHER" id="PTHR33115:SF37">
    <property type="entry name" value="OS01G0618300 PROTEIN"/>
    <property type="match status" value="1"/>
</dbReference>
<dbReference type="AlphaFoldDB" id="M8C3Q9"/>
<proteinExistence type="predicted"/>
<evidence type="ECO:0000313" key="3">
    <source>
        <dbReference type="EnsemblPlants" id="EMT28889"/>
    </source>
</evidence>
<keyword evidence="2" id="KW-1133">Transmembrane helix</keyword>
<dbReference type="InterPro" id="IPR016024">
    <property type="entry name" value="ARM-type_fold"/>
</dbReference>
<protein>
    <submittedName>
        <fullName evidence="3">Uncharacterized protein</fullName>
    </submittedName>
</protein>
<feature type="compositionally biased region" description="Polar residues" evidence="1">
    <location>
        <begin position="339"/>
        <end position="353"/>
    </location>
</feature>
<feature type="region of interest" description="Disordered" evidence="1">
    <location>
        <begin position="333"/>
        <end position="393"/>
    </location>
</feature>
<feature type="transmembrane region" description="Helical" evidence="2">
    <location>
        <begin position="146"/>
        <end position="171"/>
    </location>
</feature>
<name>M8C3Q9_AEGTA</name>
<dbReference type="InterPro" id="IPR011989">
    <property type="entry name" value="ARM-like"/>
</dbReference>
<keyword evidence="2" id="KW-0812">Transmembrane</keyword>
<dbReference type="PANTHER" id="PTHR33115">
    <property type="entry name" value="ARM REPEAT SUPERFAMILY PROTEIN"/>
    <property type="match status" value="1"/>
</dbReference>
<feature type="transmembrane region" description="Helical" evidence="2">
    <location>
        <begin position="28"/>
        <end position="57"/>
    </location>
</feature>
<reference evidence="3" key="1">
    <citation type="submission" date="2015-06" db="UniProtKB">
        <authorList>
            <consortium name="EnsemblPlants"/>
        </authorList>
    </citation>
    <scope>IDENTIFICATION</scope>
</reference>
<dbReference type="SUPFAM" id="SSF48371">
    <property type="entry name" value="ARM repeat"/>
    <property type="match status" value="1"/>
</dbReference>